<evidence type="ECO:0000256" key="1">
    <source>
        <dbReference type="SAM" id="MobiDB-lite"/>
    </source>
</evidence>
<keyword evidence="4" id="KW-1185">Reference proteome</keyword>
<comment type="caution">
    <text evidence="3">The sequence shown here is derived from an EMBL/GenBank/DDBJ whole genome shotgun (WGS) entry which is preliminary data.</text>
</comment>
<feature type="chain" id="PRO_5041355499" evidence="2">
    <location>
        <begin position="26"/>
        <end position="193"/>
    </location>
</feature>
<evidence type="ECO:0000313" key="3">
    <source>
        <dbReference type="EMBL" id="GJD77788.1"/>
    </source>
</evidence>
<dbReference type="Proteomes" id="UP001055108">
    <property type="component" value="Unassembled WGS sequence"/>
</dbReference>
<sequence>MPIRSPLGLGFALAALVLAQSGARAEPSAGTWTDPPPRTGAPAAVSPPRTEPAQAAERTKATATSAAKPAAAAAPARAESSVRKSARAARAAPARRAVAARAVVVRPERTVRRGAVRPVRVARPLDRDWPPAEPAAQPYYPMPRAYDPRDPRLERLWSAEEAGYLAVRGRHVAYPDGRVLRIYRPGRDDEDLD</sequence>
<feature type="region of interest" description="Disordered" evidence="1">
    <location>
        <begin position="23"/>
        <end position="92"/>
    </location>
</feature>
<feature type="compositionally biased region" description="Low complexity" evidence="1">
    <location>
        <begin position="61"/>
        <end position="79"/>
    </location>
</feature>
<keyword evidence="2" id="KW-0732">Signal</keyword>
<proteinExistence type="predicted"/>
<name>A0AA37HMC7_9HYPH</name>
<dbReference type="AlphaFoldDB" id="A0AA37HMC7"/>
<gene>
    <name evidence="3" type="ORF">NBEOAGPD_0997</name>
</gene>
<accession>A0AA37HMC7</accession>
<feature type="signal peptide" evidence="2">
    <location>
        <begin position="1"/>
        <end position="25"/>
    </location>
</feature>
<dbReference type="EMBL" id="BPQM01000022">
    <property type="protein sequence ID" value="GJD77788.1"/>
    <property type="molecule type" value="Genomic_DNA"/>
</dbReference>
<evidence type="ECO:0000256" key="2">
    <source>
        <dbReference type="SAM" id="SignalP"/>
    </source>
</evidence>
<protein>
    <submittedName>
        <fullName evidence="3">Uncharacterized protein</fullName>
    </submittedName>
</protein>
<reference evidence="3" key="1">
    <citation type="journal article" date="2016" name="Front. Microbiol.">
        <title>Genome Sequence of the Piezophilic, Mesophilic Sulfate-Reducing Bacterium Desulfovibrio indicus J2T.</title>
        <authorList>
            <person name="Cao J."/>
            <person name="Maignien L."/>
            <person name="Shao Z."/>
            <person name="Alain K."/>
            <person name="Jebbar M."/>
        </authorList>
    </citation>
    <scope>NUCLEOTIDE SEQUENCE</scope>
    <source>
        <strain evidence="3">NBRC 103626</strain>
    </source>
</reference>
<dbReference type="RefSeq" id="WP_238301524.1">
    <property type="nucleotide sequence ID" value="NZ_BPQM01000022.1"/>
</dbReference>
<evidence type="ECO:0000313" key="4">
    <source>
        <dbReference type="Proteomes" id="UP001055108"/>
    </source>
</evidence>
<reference evidence="3" key="2">
    <citation type="submission" date="2021-08" db="EMBL/GenBank/DDBJ databases">
        <authorList>
            <person name="Tani A."/>
            <person name="Ola A."/>
            <person name="Ogura Y."/>
            <person name="Katsura K."/>
            <person name="Hayashi T."/>
        </authorList>
    </citation>
    <scope>NUCLEOTIDE SEQUENCE</scope>
    <source>
        <strain evidence="3">NBRC 103626</strain>
    </source>
</reference>
<organism evidence="3 4">
    <name type="scientific">Methylobacterium gregans</name>
    <dbReference type="NCBI Taxonomy" id="374424"/>
    <lineage>
        <taxon>Bacteria</taxon>
        <taxon>Pseudomonadati</taxon>
        <taxon>Pseudomonadota</taxon>
        <taxon>Alphaproteobacteria</taxon>
        <taxon>Hyphomicrobiales</taxon>
        <taxon>Methylobacteriaceae</taxon>
        <taxon>Methylobacterium</taxon>
    </lineage>
</organism>